<feature type="compositionally biased region" description="Basic and acidic residues" evidence="4">
    <location>
        <begin position="340"/>
        <end position="353"/>
    </location>
</feature>
<dbReference type="PRINTS" id="PR00036">
    <property type="entry name" value="HTHLACI"/>
</dbReference>
<keyword evidence="1" id="KW-0805">Transcription regulation</keyword>
<dbReference type="Proteomes" id="UP001597493">
    <property type="component" value="Unassembled WGS sequence"/>
</dbReference>
<feature type="region of interest" description="Disordered" evidence="4">
    <location>
        <begin position="329"/>
        <end position="353"/>
    </location>
</feature>
<evidence type="ECO:0000256" key="4">
    <source>
        <dbReference type="SAM" id="MobiDB-lite"/>
    </source>
</evidence>
<evidence type="ECO:0000256" key="1">
    <source>
        <dbReference type="ARBA" id="ARBA00023015"/>
    </source>
</evidence>
<dbReference type="InterPro" id="IPR001761">
    <property type="entry name" value="Peripla_BP/Lac1_sug-bd_dom"/>
</dbReference>
<evidence type="ECO:0000259" key="5">
    <source>
        <dbReference type="PROSITE" id="PS50932"/>
    </source>
</evidence>
<sequence length="353" mass="39620">MNSTTIRDVARLAKVSISTVSRVMNMPEAVAPDKRERVLEAIRRLEYQPNGFARGLIFKKSNTLGVLIPDIRNPYYGDIIRGMEEAAKQFGYSLMICNTDRDPERVVGYIEDLREKQVDGLLFASDYVTALYYETIRKSGVPVVLVSTESREYGIPSVKVDEEQAAYEAVRHLIALGHREIGIVCFTLPDPISGEPRYRGYARALEEAGLEGSKNHVVYATHWFEEAYAATDVLFQRYPQLTAVFACSDEFALGVISCLHDRGIKVPDQVSVIGFDNVRLSRMSIPRLSTIAQPMYEIGYAGVSKLHRLVRNESLETLRDIVPHRLIVRESTGPPGGSGENRKTIDIRTNDSF</sequence>
<name>A0ABW5QWJ2_9BACL</name>
<feature type="domain" description="HTH lacI-type" evidence="5">
    <location>
        <begin position="4"/>
        <end position="58"/>
    </location>
</feature>
<dbReference type="SMART" id="SM00354">
    <property type="entry name" value="HTH_LACI"/>
    <property type="match status" value="1"/>
</dbReference>
<keyword evidence="2 6" id="KW-0238">DNA-binding</keyword>
<comment type="caution">
    <text evidence="6">The sequence shown here is derived from an EMBL/GenBank/DDBJ whole genome shotgun (WGS) entry which is preliminary data.</text>
</comment>
<reference evidence="7" key="1">
    <citation type="journal article" date="2019" name="Int. J. Syst. Evol. Microbiol.">
        <title>The Global Catalogue of Microorganisms (GCM) 10K type strain sequencing project: providing services to taxonomists for standard genome sequencing and annotation.</title>
        <authorList>
            <consortium name="The Broad Institute Genomics Platform"/>
            <consortium name="The Broad Institute Genome Sequencing Center for Infectious Disease"/>
            <person name="Wu L."/>
            <person name="Ma J."/>
        </authorList>
    </citation>
    <scope>NUCLEOTIDE SEQUENCE [LARGE SCALE GENOMIC DNA]</scope>
    <source>
        <strain evidence="7">TISTR 1827</strain>
    </source>
</reference>
<evidence type="ECO:0000313" key="7">
    <source>
        <dbReference type="Proteomes" id="UP001597493"/>
    </source>
</evidence>
<organism evidence="6 7">
    <name type="scientific">Paenibacillus thailandensis</name>
    <dbReference type="NCBI Taxonomy" id="393250"/>
    <lineage>
        <taxon>Bacteria</taxon>
        <taxon>Bacillati</taxon>
        <taxon>Bacillota</taxon>
        <taxon>Bacilli</taxon>
        <taxon>Bacillales</taxon>
        <taxon>Paenibacillaceae</taxon>
        <taxon>Paenibacillus</taxon>
    </lineage>
</organism>
<keyword evidence="7" id="KW-1185">Reference proteome</keyword>
<dbReference type="CDD" id="cd19975">
    <property type="entry name" value="PBP1_CcpA-like"/>
    <property type="match status" value="1"/>
</dbReference>
<evidence type="ECO:0000313" key="6">
    <source>
        <dbReference type="EMBL" id="MFD2660555.1"/>
    </source>
</evidence>
<gene>
    <name evidence="6" type="ORF">ACFSW5_09805</name>
</gene>
<dbReference type="Gene3D" id="1.10.260.40">
    <property type="entry name" value="lambda repressor-like DNA-binding domains"/>
    <property type="match status" value="1"/>
</dbReference>
<evidence type="ECO:0000256" key="3">
    <source>
        <dbReference type="ARBA" id="ARBA00023163"/>
    </source>
</evidence>
<dbReference type="InterPro" id="IPR000843">
    <property type="entry name" value="HTH_LacI"/>
</dbReference>
<dbReference type="SUPFAM" id="SSF47413">
    <property type="entry name" value="lambda repressor-like DNA-binding domains"/>
    <property type="match status" value="1"/>
</dbReference>
<protein>
    <submittedName>
        <fullName evidence="6">LacI family DNA-binding transcriptional regulator</fullName>
    </submittedName>
</protein>
<evidence type="ECO:0000256" key="2">
    <source>
        <dbReference type="ARBA" id="ARBA00023125"/>
    </source>
</evidence>
<dbReference type="PANTHER" id="PTHR30146">
    <property type="entry name" value="LACI-RELATED TRANSCRIPTIONAL REPRESSOR"/>
    <property type="match status" value="1"/>
</dbReference>
<dbReference type="RefSeq" id="WP_379272078.1">
    <property type="nucleotide sequence ID" value="NZ_JBHUGT010000028.1"/>
</dbReference>
<dbReference type="Pfam" id="PF00356">
    <property type="entry name" value="LacI"/>
    <property type="match status" value="1"/>
</dbReference>
<dbReference type="PROSITE" id="PS00356">
    <property type="entry name" value="HTH_LACI_1"/>
    <property type="match status" value="1"/>
</dbReference>
<dbReference type="Pfam" id="PF00532">
    <property type="entry name" value="Peripla_BP_1"/>
    <property type="match status" value="1"/>
</dbReference>
<dbReference type="SUPFAM" id="SSF53822">
    <property type="entry name" value="Periplasmic binding protein-like I"/>
    <property type="match status" value="1"/>
</dbReference>
<dbReference type="Gene3D" id="3.40.50.2300">
    <property type="match status" value="2"/>
</dbReference>
<dbReference type="InterPro" id="IPR028082">
    <property type="entry name" value="Peripla_BP_I"/>
</dbReference>
<dbReference type="PROSITE" id="PS50932">
    <property type="entry name" value="HTH_LACI_2"/>
    <property type="match status" value="1"/>
</dbReference>
<keyword evidence="3" id="KW-0804">Transcription</keyword>
<accession>A0ABW5QWJ2</accession>
<proteinExistence type="predicted"/>
<dbReference type="CDD" id="cd01392">
    <property type="entry name" value="HTH_LacI"/>
    <property type="match status" value="1"/>
</dbReference>
<dbReference type="InterPro" id="IPR010982">
    <property type="entry name" value="Lambda_DNA-bd_dom_sf"/>
</dbReference>
<dbReference type="PANTHER" id="PTHR30146:SF150">
    <property type="entry name" value="ARABINOSE METABOLISM TRANSCRIPTIONAL REPRESSOR"/>
    <property type="match status" value="1"/>
</dbReference>
<dbReference type="EMBL" id="JBHUMY010000008">
    <property type="protein sequence ID" value="MFD2660555.1"/>
    <property type="molecule type" value="Genomic_DNA"/>
</dbReference>
<dbReference type="GO" id="GO:0003677">
    <property type="term" value="F:DNA binding"/>
    <property type="evidence" value="ECO:0007669"/>
    <property type="project" value="UniProtKB-KW"/>
</dbReference>